<comment type="caution">
    <text evidence="3">The sequence shown here is derived from an EMBL/GenBank/DDBJ whole genome shotgun (WGS) entry which is preliminary data.</text>
</comment>
<feature type="domain" description="Glycosyltransferase 2-like" evidence="2">
    <location>
        <begin position="11"/>
        <end position="175"/>
    </location>
</feature>
<evidence type="ECO:0000313" key="3">
    <source>
        <dbReference type="EMBL" id="OGC47067.1"/>
    </source>
</evidence>
<keyword evidence="1" id="KW-1133">Transmembrane helix</keyword>
<dbReference type="PANTHER" id="PTHR48090">
    <property type="entry name" value="UNDECAPRENYL-PHOSPHATE 4-DEOXY-4-FORMAMIDO-L-ARABINOSE TRANSFERASE-RELATED"/>
    <property type="match status" value="1"/>
</dbReference>
<evidence type="ECO:0000313" key="4">
    <source>
        <dbReference type="Proteomes" id="UP000176444"/>
    </source>
</evidence>
<evidence type="ECO:0000259" key="2">
    <source>
        <dbReference type="Pfam" id="PF00535"/>
    </source>
</evidence>
<proteinExistence type="predicted"/>
<reference evidence="3 4" key="1">
    <citation type="journal article" date="2016" name="Nat. Commun.">
        <title>Thousands of microbial genomes shed light on interconnected biogeochemical processes in an aquifer system.</title>
        <authorList>
            <person name="Anantharaman K."/>
            <person name="Brown C.T."/>
            <person name="Hug L.A."/>
            <person name="Sharon I."/>
            <person name="Castelle C.J."/>
            <person name="Probst A.J."/>
            <person name="Thomas B.C."/>
            <person name="Singh A."/>
            <person name="Wilkins M.J."/>
            <person name="Karaoz U."/>
            <person name="Brodie E.L."/>
            <person name="Williams K.H."/>
            <person name="Hubbard S.S."/>
            <person name="Banfield J.F."/>
        </authorList>
    </citation>
    <scope>NUCLEOTIDE SEQUENCE [LARGE SCALE GENOMIC DNA]</scope>
</reference>
<dbReference type="AlphaFoldDB" id="A0A1F4UQ21"/>
<dbReference type="Pfam" id="PF00535">
    <property type="entry name" value="Glycos_transf_2"/>
    <property type="match status" value="1"/>
</dbReference>
<dbReference type="InterPro" id="IPR001173">
    <property type="entry name" value="Glyco_trans_2-like"/>
</dbReference>
<dbReference type="InterPro" id="IPR029044">
    <property type="entry name" value="Nucleotide-diphossugar_trans"/>
</dbReference>
<organism evidence="3 4">
    <name type="scientific">candidate division WWE3 bacterium RIFCSPHIGHO2_01_FULL_35_17</name>
    <dbReference type="NCBI Taxonomy" id="1802614"/>
    <lineage>
        <taxon>Bacteria</taxon>
        <taxon>Katanobacteria</taxon>
    </lineage>
</organism>
<accession>A0A1F4UQ21</accession>
<dbReference type="InterPro" id="IPR050256">
    <property type="entry name" value="Glycosyltransferase_2"/>
</dbReference>
<keyword evidence="1" id="KW-0472">Membrane</keyword>
<feature type="transmembrane region" description="Helical" evidence="1">
    <location>
        <begin position="243"/>
        <end position="266"/>
    </location>
</feature>
<gene>
    <name evidence="3" type="ORF">A2713_01755</name>
</gene>
<dbReference type="PANTHER" id="PTHR48090:SF7">
    <property type="entry name" value="RFBJ PROTEIN"/>
    <property type="match status" value="1"/>
</dbReference>
<sequence length="302" mass="34238">MKEYRLPYVVVFIPAYNEEKAITGVIEEINQKYVNNPNKDYVLDVIVVDDGSKDKTAEIAKQAGVKKIITHPYNRGLGASTRTGLETAYEMCADIAVKIDADGQNPPSEIEIVIRPILEDKADCVFGSRLMGGLAYKMPLYRDWGNKFFAWLVSKITGLKVTDATTGLMAFHRRYLAIFNIIKDYNETQQLIIDSWGKHMRVMEVSTAFLKRKSGKSFIKKGLKYPSIVLPTMLRMYIHFKPLRFFLTMGLMCLILGVLAALYIIIFGQTFFGDAAVTILIIVGFQIIFFGLLADQISYRRK</sequence>
<dbReference type="SUPFAM" id="SSF53448">
    <property type="entry name" value="Nucleotide-diphospho-sugar transferases"/>
    <property type="match status" value="1"/>
</dbReference>
<protein>
    <recommendedName>
        <fullName evidence="2">Glycosyltransferase 2-like domain-containing protein</fullName>
    </recommendedName>
</protein>
<keyword evidence="1" id="KW-0812">Transmembrane</keyword>
<dbReference type="Gene3D" id="3.90.550.10">
    <property type="entry name" value="Spore Coat Polysaccharide Biosynthesis Protein SpsA, Chain A"/>
    <property type="match status" value="1"/>
</dbReference>
<name>A0A1F4UQ21_UNCKA</name>
<dbReference type="CDD" id="cd04179">
    <property type="entry name" value="DPM_DPG-synthase_like"/>
    <property type="match status" value="1"/>
</dbReference>
<dbReference type="EMBL" id="MEUX01000022">
    <property type="protein sequence ID" value="OGC47067.1"/>
    <property type="molecule type" value="Genomic_DNA"/>
</dbReference>
<feature type="transmembrane region" description="Helical" evidence="1">
    <location>
        <begin position="272"/>
        <end position="294"/>
    </location>
</feature>
<evidence type="ECO:0000256" key="1">
    <source>
        <dbReference type="SAM" id="Phobius"/>
    </source>
</evidence>
<dbReference type="Proteomes" id="UP000176444">
    <property type="component" value="Unassembled WGS sequence"/>
</dbReference>